<accession>A0A0B7K8K8</accession>
<reference evidence="2" key="1">
    <citation type="submission" date="2015-01" db="EMBL/GenBank/DDBJ databases">
        <authorList>
            <person name="Durling Mikael"/>
        </authorList>
    </citation>
    <scope>NUCLEOTIDE SEQUENCE</scope>
</reference>
<dbReference type="Pfam" id="PF24355">
    <property type="entry name" value="DUF7514"/>
    <property type="match status" value="1"/>
</dbReference>
<gene>
    <name evidence="2" type="ORF">BN869_000009547_1</name>
</gene>
<dbReference type="InterPro" id="IPR055936">
    <property type="entry name" value="DUF7514"/>
</dbReference>
<organism evidence="2">
    <name type="scientific">Bionectria ochroleuca</name>
    <name type="common">Gliocladium roseum</name>
    <dbReference type="NCBI Taxonomy" id="29856"/>
    <lineage>
        <taxon>Eukaryota</taxon>
        <taxon>Fungi</taxon>
        <taxon>Dikarya</taxon>
        <taxon>Ascomycota</taxon>
        <taxon>Pezizomycotina</taxon>
        <taxon>Sordariomycetes</taxon>
        <taxon>Hypocreomycetidae</taxon>
        <taxon>Hypocreales</taxon>
        <taxon>Bionectriaceae</taxon>
        <taxon>Clonostachys</taxon>
    </lineage>
</organism>
<dbReference type="EMBL" id="CDPU01000035">
    <property type="protein sequence ID" value="CEO53489.1"/>
    <property type="molecule type" value="Genomic_DNA"/>
</dbReference>
<feature type="domain" description="DUF7514" evidence="1">
    <location>
        <begin position="67"/>
        <end position="200"/>
    </location>
</feature>
<proteinExistence type="predicted"/>
<name>A0A0B7K8K8_BIOOC</name>
<protein>
    <recommendedName>
        <fullName evidence="1">DUF7514 domain-containing protein</fullName>
    </recommendedName>
</protein>
<sequence>MSSYTSGSEEEAKAFEYWGKFVPDPPQGDPDMVVDSFRFSRLIIALTDLLVSSSLVPNNAMEKRGAKAYLNPEMMRQWDSLLDFEEEFTPAQAEYLDEHTRDKILALNYKIFSMEHDMSTRRIPDLGPKGNMPYLTRGGFALSIMVNCMVLPDTFLKALNKVILDESLYIVDSFSDERFKYPIPKASLPKAPDAASLKNIDDKIKLYQEKRAEILAQRRADAIANGDLSEVQKKDLRGKMEARGLNMEGLSTSDMLNIMMNQSAQNSINTSLNAAHNTQMMTFANQMALNAQMQAVSVNNAYATMASGIF</sequence>
<dbReference type="AlphaFoldDB" id="A0A0B7K8K8"/>
<evidence type="ECO:0000259" key="1">
    <source>
        <dbReference type="Pfam" id="PF24355"/>
    </source>
</evidence>
<evidence type="ECO:0000313" key="2">
    <source>
        <dbReference type="EMBL" id="CEO53489.1"/>
    </source>
</evidence>